<reference evidence="10 11" key="1">
    <citation type="submission" date="2016-11" db="EMBL/GenBank/DDBJ databases">
        <authorList>
            <person name="Jaros S."/>
            <person name="Januszkiewicz K."/>
            <person name="Wedrychowicz H."/>
        </authorList>
    </citation>
    <scope>NUCLEOTIDE SEQUENCE [LARGE SCALE GENOMIC DNA]</scope>
    <source>
        <strain evidence="10 11">DSM 43832</strain>
    </source>
</reference>
<dbReference type="Gene3D" id="2.40.110.10">
    <property type="entry name" value="Butyryl-CoA Dehydrogenase, subunit A, domain 2"/>
    <property type="match status" value="1"/>
</dbReference>
<dbReference type="GO" id="GO:0016627">
    <property type="term" value="F:oxidoreductase activity, acting on the CH-CH group of donors"/>
    <property type="evidence" value="ECO:0007669"/>
    <property type="project" value="InterPro"/>
</dbReference>
<dbReference type="SUPFAM" id="SSF56645">
    <property type="entry name" value="Acyl-CoA dehydrogenase NM domain-like"/>
    <property type="match status" value="1"/>
</dbReference>
<dbReference type="InterPro" id="IPR013786">
    <property type="entry name" value="AcylCoA_DH/ox_N"/>
</dbReference>
<dbReference type="GO" id="GO:0005886">
    <property type="term" value="C:plasma membrane"/>
    <property type="evidence" value="ECO:0007669"/>
    <property type="project" value="TreeGrafter"/>
</dbReference>
<dbReference type="Pfam" id="PF02770">
    <property type="entry name" value="Acyl-CoA_dh_M"/>
    <property type="match status" value="1"/>
</dbReference>
<dbReference type="Gene3D" id="1.20.140.10">
    <property type="entry name" value="Butyryl-CoA Dehydrogenase, subunit A, domain 3"/>
    <property type="match status" value="1"/>
</dbReference>
<feature type="domain" description="Acyl-CoA dehydrogenase/oxidase C-terminal" evidence="7">
    <location>
        <begin position="242"/>
        <end position="387"/>
    </location>
</feature>
<dbReference type="AlphaFoldDB" id="A0A1M6XQ89"/>
<sequence length="392" mass="44251">MRSLTTGLALTAQQAEMLDELNRYLDEHFPPEHEGPSGSTPEWDSDEEYEWNRRFNARLARDGWLTVHWPEEYGGRGLTPMDNMLVREQLSYRRVPICNANGLDMLAPILLQLGTKEQKDAHLRKIALMEEHWCQGFSEPEAGSDLTSLRTTAIRDGDHYVVNGSKIWTGHAMRAEWMILLARTDPESRGSRGLSLLMVDLRNTPGVEIHPIRSMTGAVTFCQEFFTDARVPVENLVGPEHEGWRASQRLLEHERVRAANSALYRRDVDDLVEAVVARDVVDRATQAALGHMIERVECARALTYDIATELSETGRFAPHAPSVTKILNSRLGGDLTRLAVDLLGLDVCSYRADDANWDFYQEFLFSPVSRLGGGSTEIHHDIIGTRYLGLER</sequence>
<dbReference type="InterPro" id="IPR037069">
    <property type="entry name" value="AcylCoA_DH/ox_N_sf"/>
</dbReference>
<comment type="similarity">
    <text evidence="2 6">Belongs to the acyl-CoA dehydrogenase family.</text>
</comment>
<evidence type="ECO:0000313" key="11">
    <source>
        <dbReference type="Proteomes" id="UP000184363"/>
    </source>
</evidence>
<dbReference type="RefSeq" id="WP_073458942.1">
    <property type="nucleotide sequence ID" value="NZ_CALGVN010000041.1"/>
</dbReference>
<dbReference type="GO" id="GO:0050660">
    <property type="term" value="F:flavin adenine dinucleotide binding"/>
    <property type="evidence" value="ECO:0007669"/>
    <property type="project" value="InterPro"/>
</dbReference>
<keyword evidence="11" id="KW-1185">Reference proteome</keyword>
<organism evidence="10 11">
    <name type="scientific">Pseudonocardia thermophila</name>
    <dbReference type="NCBI Taxonomy" id="1848"/>
    <lineage>
        <taxon>Bacteria</taxon>
        <taxon>Bacillati</taxon>
        <taxon>Actinomycetota</taxon>
        <taxon>Actinomycetes</taxon>
        <taxon>Pseudonocardiales</taxon>
        <taxon>Pseudonocardiaceae</taxon>
        <taxon>Pseudonocardia</taxon>
    </lineage>
</organism>
<evidence type="ECO:0000256" key="1">
    <source>
        <dbReference type="ARBA" id="ARBA00001974"/>
    </source>
</evidence>
<evidence type="ECO:0000256" key="6">
    <source>
        <dbReference type="RuleBase" id="RU362125"/>
    </source>
</evidence>
<evidence type="ECO:0000313" key="10">
    <source>
        <dbReference type="EMBL" id="SHL08180.1"/>
    </source>
</evidence>
<dbReference type="EMBL" id="FRAP01000017">
    <property type="protein sequence ID" value="SHL08180.1"/>
    <property type="molecule type" value="Genomic_DNA"/>
</dbReference>
<feature type="domain" description="Acyl-CoA oxidase/dehydrogenase middle" evidence="8">
    <location>
        <begin position="134"/>
        <end position="218"/>
    </location>
</feature>
<name>A0A1M6XQ89_PSETH</name>
<dbReference type="InterPro" id="IPR006091">
    <property type="entry name" value="Acyl-CoA_Oxase/DH_mid-dom"/>
</dbReference>
<dbReference type="InterPro" id="IPR046373">
    <property type="entry name" value="Acyl-CoA_Oxase/DH_mid-dom_sf"/>
</dbReference>
<dbReference type="Pfam" id="PF00441">
    <property type="entry name" value="Acyl-CoA_dh_1"/>
    <property type="match status" value="1"/>
</dbReference>
<evidence type="ECO:0000256" key="3">
    <source>
        <dbReference type="ARBA" id="ARBA00022630"/>
    </source>
</evidence>
<keyword evidence="5 6" id="KW-0560">Oxidoreductase</keyword>
<dbReference type="Pfam" id="PF02771">
    <property type="entry name" value="Acyl-CoA_dh_N"/>
    <property type="match status" value="1"/>
</dbReference>
<proteinExistence type="inferred from homology"/>
<evidence type="ECO:0000259" key="7">
    <source>
        <dbReference type="Pfam" id="PF00441"/>
    </source>
</evidence>
<keyword evidence="4 6" id="KW-0274">FAD</keyword>
<dbReference type="Gene3D" id="1.10.540.10">
    <property type="entry name" value="Acyl-CoA dehydrogenase/oxidase, N-terminal domain"/>
    <property type="match status" value="1"/>
</dbReference>
<dbReference type="STRING" id="1848.SAMN05443637_117144"/>
<dbReference type="InterPro" id="IPR052161">
    <property type="entry name" value="Mycobact_Acyl-CoA_DH"/>
</dbReference>
<accession>A0A1M6XQ89</accession>
<evidence type="ECO:0000259" key="8">
    <source>
        <dbReference type="Pfam" id="PF02770"/>
    </source>
</evidence>
<feature type="domain" description="Acyl-CoA dehydrogenase/oxidase N-terminal" evidence="9">
    <location>
        <begin position="11"/>
        <end position="129"/>
    </location>
</feature>
<dbReference type="Proteomes" id="UP000184363">
    <property type="component" value="Unassembled WGS sequence"/>
</dbReference>
<gene>
    <name evidence="10" type="ORF">SAMN05443637_117144</name>
</gene>
<evidence type="ECO:0000256" key="4">
    <source>
        <dbReference type="ARBA" id="ARBA00022827"/>
    </source>
</evidence>
<protein>
    <submittedName>
        <fullName evidence="10">Acyl-CoA dehydrogenase</fullName>
    </submittedName>
</protein>
<dbReference type="OrthoDB" id="4759677at2"/>
<comment type="cofactor">
    <cofactor evidence="1 6">
        <name>FAD</name>
        <dbReference type="ChEBI" id="CHEBI:57692"/>
    </cofactor>
</comment>
<evidence type="ECO:0000256" key="5">
    <source>
        <dbReference type="ARBA" id="ARBA00023002"/>
    </source>
</evidence>
<dbReference type="PANTHER" id="PTHR43292:SF3">
    <property type="entry name" value="ACYL-COA DEHYDROGENASE FADE29"/>
    <property type="match status" value="1"/>
</dbReference>
<evidence type="ECO:0000256" key="2">
    <source>
        <dbReference type="ARBA" id="ARBA00009347"/>
    </source>
</evidence>
<keyword evidence="3 6" id="KW-0285">Flavoprotein</keyword>
<dbReference type="InterPro" id="IPR036250">
    <property type="entry name" value="AcylCo_DH-like_C"/>
</dbReference>
<dbReference type="SUPFAM" id="SSF47203">
    <property type="entry name" value="Acyl-CoA dehydrogenase C-terminal domain-like"/>
    <property type="match status" value="1"/>
</dbReference>
<dbReference type="PANTHER" id="PTHR43292">
    <property type="entry name" value="ACYL-COA DEHYDROGENASE"/>
    <property type="match status" value="1"/>
</dbReference>
<evidence type="ECO:0000259" key="9">
    <source>
        <dbReference type="Pfam" id="PF02771"/>
    </source>
</evidence>
<dbReference type="InterPro" id="IPR009100">
    <property type="entry name" value="AcylCoA_DH/oxidase_NM_dom_sf"/>
</dbReference>
<dbReference type="InterPro" id="IPR009075">
    <property type="entry name" value="AcylCo_DH/oxidase_C"/>
</dbReference>